<feature type="transmembrane region" description="Helical" evidence="7">
    <location>
        <begin position="152"/>
        <end position="169"/>
    </location>
</feature>
<evidence type="ECO:0000256" key="2">
    <source>
        <dbReference type="ARBA" id="ARBA00007430"/>
    </source>
</evidence>
<proteinExistence type="inferred from homology"/>
<dbReference type="Pfam" id="PF13440">
    <property type="entry name" value="Polysacc_synt_3"/>
    <property type="match status" value="1"/>
</dbReference>
<feature type="transmembrane region" description="Helical" evidence="7">
    <location>
        <begin position="46"/>
        <end position="69"/>
    </location>
</feature>
<dbReference type="PANTHER" id="PTHR30250">
    <property type="entry name" value="PST FAMILY PREDICTED COLANIC ACID TRANSPORTER"/>
    <property type="match status" value="1"/>
</dbReference>
<feature type="transmembrane region" description="Helical" evidence="7">
    <location>
        <begin position="384"/>
        <end position="401"/>
    </location>
</feature>
<comment type="similarity">
    <text evidence="2">Belongs to the polysaccharide synthase family.</text>
</comment>
<evidence type="ECO:0000313" key="8">
    <source>
        <dbReference type="EMBL" id="AXH98042.1"/>
    </source>
</evidence>
<comment type="subcellular location">
    <subcellularLocation>
        <location evidence="1">Cell membrane</location>
        <topology evidence="1">Multi-pass membrane protein</topology>
    </subcellularLocation>
</comment>
<feature type="transmembrane region" description="Helical" evidence="7">
    <location>
        <begin position="244"/>
        <end position="264"/>
    </location>
</feature>
<dbReference type="KEGG" id="orn:DV701_09990"/>
<evidence type="ECO:0000256" key="5">
    <source>
        <dbReference type="ARBA" id="ARBA00022989"/>
    </source>
</evidence>
<feature type="transmembrane region" description="Helical" evidence="7">
    <location>
        <begin position="116"/>
        <end position="137"/>
    </location>
</feature>
<feature type="transmembrane region" description="Helical" evidence="7">
    <location>
        <begin position="12"/>
        <end position="34"/>
    </location>
</feature>
<protein>
    <submittedName>
        <fullName evidence="8">Polysaccharide biosynthesis protein</fullName>
    </submittedName>
</protein>
<keyword evidence="4 7" id="KW-0812">Transmembrane</keyword>
<feature type="transmembrane region" description="Helical" evidence="7">
    <location>
        <begin position="356"/>
        <end position="378"/>
    </location>
</feature>
<feature type="transmembrane region" description="Helical" evidence="7">
    <location>
        <begin position="81"/>
        <end position="104"/>
    </location>
</feature>
<evidence type="ECO:0000256" key="7">
    <source>
        <dbReference type="SAM" id="Phobius"/>
    </source>
</evidence>
<dbReference type="Proteomes" id="UP000253790">
    <property type="component" value="Chromosome"/>
</dbReference>
<sequence length="484" mass="49606">MEADLARQAGGALGWSLLNTAASKVGTLVIGIALARILGPEEFGTFAVAIVALLAVLSFNELGVSLAIVRWDREPAPIVPTVATISVVSSLVLFLACYAAAPAYTAAMGSPGSTPVVRTLLVGILLNGLSAAPAALLQRQFRQRERMVSDQANAWLGALVSIALALAGMGAMSLALGRLAGGLAGALLFLRYVPSAFRLGMDRSLLAPLLRFGLPLAGASMIVFASSYADQLLTGALLGPTQLAFYVLAFNLASWPVAVLSQPLRSVAPAAFARMQSDPALMARNVVWVVGVLAAVAFPVCFVLAGAAPAVVRLVYGLEWEPAGVPLAALGVLAAVRIVVELSYDYLVVLRRASAILLIQAVWLAALVPAVLLGATWWGIGGVAVGQVVVVAAVVLPLYLWRLSAAGVPAGRFLGRLVLPVVAGSGLYATALVLVDRLGSDLLAVALSAAVGLLATGVMLAREPAAVSAVASLRHQPLKAGSAS</sequence>
<organism evidence="8 9">
    <name type="scientific">Ornithinimicrobium avium</name>
    <dbReference type="NCBI Taxonomy" id="2283195"/>
    <lineage>
        <taxon>Bacteria</taxon>
        <taxon>Bacillati</taxon>
        <taxon>Actinomycetota</taxon>
        <taxon>Actinomycetes</taxon>
        <taxon>Micrococcales</taxon>
        <taxon>Ornithinimicrobiaceae</taxon>
        <taxon>Ornithinimicrobium</taxon>
    </lineage>
</organism>
<evidence type="ECO:0000256" key="1">
    <source>
        <dbReference type="ARBA" id="ARBA00004651"/>
    </source>
</evidence>
<dbReference type="EMBL" id="CP031229">
    <property type="protein sequence ID" value="AXH98042.1"/>
    <property type="molecule type" value="Genomic_DNA"/>
</dbReference>
<dbReference type="PANTHER" id="PTHR30250:SF10">
    <property type="entry name" value="LIPOPOLYSACCHARIDE BIOSYNTHESIS PROTEIN WZXC"/>
    <property type="match status" value="1"/>
</dbReference>
<feature type="transmembrane region" description="Helical" evidence="7">
    <location>
        <begin position="323"/>
        <end position="344"/>
    </location>
</feature>
<keyword evidence="9" id="KW-1185">Reference proteome</keyword>
<keyword evidence="3" id="KW-1003">Cell membrane</keyword>
<feature type="transmembrane region" description="Helical" evidence="7">
    <location>
        <begin position="413"/>
        <end position="435"/>
    </location>
</feature>
<dbReference type="OrthoDB" id="9770347at2"/>
<name>A0A345NSN4_9MICO</name>
<dbReference type="AlphaFoldDB" id="A0A345NSN4"/>
<feature type="transmembrane region" description="Helical" evidence="7">
    <location>
        <begin position="285"/>
        <end position="311"/>
    </location>
</feature>
<evidence type="ECO:0000256" key="6">
    <source>
        <dbReference type="ARBA" id="ARBA00023136"/>
    </source>
</evidence>
<evidence type="ECO:0000256" key="4">
    <source>
        <dbReference type="ARBA" id="ARBA00022692"/>
    </source>
</evidence>
<keyword evidence="5 7" id="KW-1133">Transmembrane helix</keyword>
<dbReference type="InterPro" id="IPR050833">
    <property type="entry name" value="Poly_Biosynth_Transport"/>
</dbReference>
<evidence type="ECO:0000313" key="9">
    <source>
        <dbReference type="Proteomes" id="UP000253790"/>
    </source>
</evidence>
<dbReference type="GO" id="GO:0005886">
    <property type="term" value="C:plasma membrane"/>
    <property type="evidence" value="ECO:0007669"/>
    <property type="project" value="UniProtKB-SubCell"/>
</dbReference>
<evidence type="ECO:0000256" key="3">
    <source>
        <dbReference type="ARBA" id="ARBA00022475"/>
    </source>
</evidence>
<feature type="transmembrane region" description="Helical" evidence="7">
    <location>
        <begin position="441"/>
        <end position="461"/>
    </location>
</feature>
<feature type="transmembrane region" description="Helical" evidence="7">
    <location>
        <begin position="175"/>
        <end position="193"/>
    </location>
</feature>
<keyword evidence="6 7" id="KW-0472">Membrane</keyword>
<accession>A0A345NSN4</accession>
<feature type="transmembrane region" description="Helical" evidence="7">
    <location>
        <begin position="205"/>
        <end position="224"/>
    </location>
</feature>
<gene>
    <name evidence="8" type="ORF">DV701_09990</name>
</gene>
<reference evidence="8 9" key="1">
    <citation type="submission" date="2018-07" db="EMBL/GenBank/DDBJ databases">
        <title>Complete genome sequencing of Ornithinimicrobium sp. AMA3305.</title>
        <authorList>
            <person name="Bae J.-W."/>
        </authorList>
    </citation>
    <scope>NUCLEOTIDE SEQUENCE [LARGE SCALE GENOMIC DNA]</scope>
    <source>
        <strain evidence="8 9">AMA3305</strain>
    </source>
</reference>